<dbReference type="Gene3D" id="3.40.50.620">
    <property type="entry name" value="HUPs"/>
    <property type="match status" value="2"/>
</dbReference>
<reference evidence="4" key="1">
    <citation type="journal article" date="2019" name="Int. J. Syst. Evol. Microbiol.">
        <title>The Global Catalogue of Microorganisms (GCM) 10K type strain sequencing project: providing services to taxonomists for standard genome sequencing and annotation.</title>
        <authorList>
            <consortium name="The Broad Institute Genomics Platform"/>
            <consortium name="The Broad Institute Genome Sequencing Center for Infectious Disease"/>
            <person name="Wu L."/>
            <person name="Ma J."/>
        </authorList>
    </citation>
    <scope>NUCLEOTIDE SEQUENCE [LARGE SCALE GENOMIC DNA]</scope>
    <source>
        <strain evidence="4">JCM 13004</strain>
    </source>
</reference>
<organism evidence="3 4">
    <name type="scientific">Kitasatospora nipponensis</name>
    <dbReference type="NCBI Taxonomy" id="258049"/>
    <lineage>
        <taxon>Bacteria</taxon>
        <taxon>Bacillati</taxon>
        <taxon>Actinomycetota</taxon>
        <taxon>Actinomycetes</taxon>
        <taxon>Kitasatosporales</taxon>
        <taxon>Streptomycetaceae</taxon>
        <taxon>Kitasatospora</taxon>
    </lineage>
</organism>
<evidence type="ECO:0000259" key="2">
    <source>
        <dbReference type="Pfam" id="PF00582"/>
    </source>
</evidence>
<dbReference type="Pfam" id="PF00582">
    <property type="entry name" value="Usp"/>
    <property type="match status" value="2"/>
</dbReference>
<dbReference type="InterPro" id="IPR014729">
    <property type="entry name" value="Rossmann-like_a/b/a_fold"/>
</dbReference>
<comment type="caution">
    <text evidence="3">The sequence shown here is derived from an EMBL/GenBank/DDBJ whole genome shotgun (WGS) entry which is preliminary data.</text>
</comment>
<protein>
    <submittedName>
        <fullName evidence="3">Universal stress protein</fullName>
    </submittedName>
</protein>
<dbReference type="Proteomes" id="UP001500037">
    <property type="component" value="Unassembled WGS sequence"/>
</dbReference>
<evidence type="ECO:0000313" key="4">
    <source>
        <dbReference type="Proteomes" id="UP001500037"/>
    </source>
</evidence>
<evidence type="ECO:0000256" key="1">
    <source>
        <dbReference type="ARBA" id="ARBA00008791"/>
    </source>
</evidence>
<feature type="domain" description="UspA" evidence="2">
    <location>
        <begin position="16"/>
        <end position="145"/>
    </location>
</feature>
<sequence length="309" mass="32191">MRAASPVRLEDIVQGPIVVGFDGSPESAAAAEWAAREAARRGLPLELVQAWPWPPSHVLGSESAVSWGRARLTSKEVALHAMFSRVEVSAAHLPGAPVAVLETAGKHATVLVLGSRGMGTAQGFLVGSVGQEVLGRADCPVVLVRAGETAADEHVPTAAGRDPADTPYREVALGLDLRHPCDPVLAFAFEAAALRSAPLRVIHAWGSSLVGEYMALGATAGLAVRVEQSEKEALSSTLRPWRERYPQVEVLPRSVLGSTAPALLDAAARAGLLVVGRRSRRAPLGPHLGSVTHAAVHHASCPVAVVPCG</sequence>
<feature type="domain" description="UspA" evidence="2">
    <location>
        <begin position="168"/>
        <end position="307"/>
    </location>
</feature>
<dbReference type="SUPFAM" id="SSF52402">
    <property type="entry name" value="Adenine nucleotide alpha hydrolases-like"/>
    <property type="match status" value="2"/>
</dbReference>
<name>A0ABP4GDZ0_9ACTN</name>
<dbReference type="InterPro" id="IPR006015">
    <property type="entry name" value="Universal_stress_UspA"/>
</dbReference>
<dbReference type="PRINTS" id="PR01438">
    <property type="entry name" value="UNVRSLSTRESS"/>
</dbReference>
<gene>
    <name evidence="3" type="ORF">GCM10009665_10400</name>
</gene>
<proteinExistence type="inferred from homology"/>
<dbReference type="InterPro" id="IPR006016">
    <property type="entry name" value="UspA"/>
</dbReference>
<keyword evidence="4" id="KW-1185">Reference proteome</keyword>
<comment type="similarity">
    <text evidence="1">Belongs to the universal stress protein A family.</text>
</comment>
<dbReference type="EMBL" id="BAAALF010000010">
    <property type="protein sequence ID" value="GAA1222111.1"/>
    <property type="molecule type" value="Genomic_DNA"/>
</dbReference>
<accession>A0ABP4GDZ0</accession>
<dbReference type="RefSeq" id="WP_344439707.1">
    <property type="nucleotide sequence ID" value="NZ_BAAALF010000010.1"/>
</dbReference>
<dbReference type="PANTHER" id="PTHR46553:SF3">
    <property type="entry name" value="ADENINE NUCLEOTIDE ALPHA HYDROLASES-LIKE SUPERFAMILY PROTEIN"/>
    <property type="match status" value="1"/>
</dbReference>
<dbReference type="PANTHER" id="PTHR46553">
    <property type="entry name" value="ADENINE NUCLEOTIDE ALPHA HYDROLASES-LIKE SUPERFAMILY PROTEIN"/>
    <property type="match status" value="1"/>
</dbReference>
<evidence type="ECO:0000313" key="3">
    <source>
        <dbReference type="EMBL" id="GAA1222111.1"/>
    </source>
</evidence>